<dbReference type="GO" id="GO:0007156">
    <property type="term" value="P:homophilic cell adhesion via plasma membrane adhesion molecules"/>
    <property type="evidence" value="ECO:0007669"/>
    <property type="project" value="InterPro"/>
</dbReference>
<proteinExistence type="predicted"/>
<reference evidence="9 10" key="1">
    <citation type="submission" date="2018-11" db="EMBL/GenBank/DDBJ databases">
        <authorList>
            <consortium name="Pathogen Informatics"/>
        </authorList>
    </citation>
    <scope>NUCLEOTIDE SEQUENCE [LARGE SCALE GENOMIC DNA]</scope>
</reference>
<evidence type="ECO:0000256" key="4">
    <source>
        <dbReference type="ARBA" id="ARBA00022837"/>
    </source>
</evidence>
<dbReference type="AlphaFoldDB" id="A0A3P7M158"/>
<dbReference type="PRINTS" id="PR00205">
    <property type="entry name" value="CADHERIN"/>
</dbReference>
<accession>A0A3P7M158</accession>
<comment type="subcellular location">
    <subcellularLocation>
        <location evidence="1">Membrane</location>
    </subcellularLocation>
</comment>
<dbReference type="PROSITE" id="PS50268">
    <property type="entry name" value="CADHERIN_2"/>
    <property type="match status" value="1"/>
</dbReference>
<evidence type="ECO:0000256" key="3">
    <source>
        <dbReference type="ARBA" id="ARBA00022737"/>
    </source>
</evidence>
<evidence type="ECO:0000256" key="2">
    <source>
        <dbReference type="ARBA" id="ARBA00022692"/>
    </source>
</evidence>
<evidence type="ECO:0000259" key="8">
    <source>
        <dbReference type="PROSITE" id="PS50268"/>
    </source>
</evidence>
<keyword evidence="10" id="KW-1185">Reference proteome</keyword>
<protein>
    <recommendedName>
        <fullName evidence="8">Cadherin domain-containing protein</fullName>
    </recommendedName>
</protein>
<keyword evidence="3" id="KW-0677">Repeat</keyword>
<keyword evidence="6" id="KW-0472">Membrane</keyword>
<name>A0A3P7M158_DIBLA</name>
<dbReference type="Proteomes" id="UP000281553">
    <property type="component" value="Unassembled WGS sequence"/>
</dbReference>
<dbReference type="Gene3D" id="2.60.40.60">
    <property type="entry name" value="Cadherins"/>
    <property type="match status" value="2"/>
</dbReference>
<keyword evidence="2" id="KW-0812">Transmembrane</keyword>
<evidence type="ECO:0000256" key="6">
    <source>
        <dbReference type="ARBA" id="ARBA00023136"/>
    </source>
</evidence>
<evidence type="ECO:0000313" key="9">
    <source>
        <dbReference type="EMBL" id="VDN17063.1"/>
    </source>
</evidence>
<dbReference type="PANTHER" id="PTHR24026:SF133">
    <property type="entry name" value="CADHERIN-RELATED FAMILY MEMBER 2"/>
    <property type="match status" value="1"/>
</dbReference>
<dbReference type="EMBL" id="UYRU01067836">
    <property type="protein sequence ID" value="VDN17063.1"/>
    <property type="molecule type" value="Genomic_DNA"/>
</dbReference>
<evidence type="ECO:0000256" key="1">
    <source>
        <dbReference type="ARBA" id="ARBA00004370"/>
    </source>
</evidence>
<dbReference type="SUPFAM" id="SSF49313">
    <property type="entry name" value="Cadherin-like"/>
    <property type="match status" value="2"/>
</dbReference>
<dbReference type="GO" id="GO:0016020">
    <property type="term" value="C:membrane"/>
    <property type="evidence" value="ECO:0007669"/>
    <property type="project" value="UniProtKB-SubCell"/>
</dbReference>
<keyword evidence="5" id="KW-1133">Transmembrane helix</keyword>
<dbReference type="CDD" id="cd11304">
    <property type="entry name" value="Cadherin_repeat"/>
    <property type="match status" value="2"/>
</dbReference>
<sequence>MGINWSNNITSYYKGILIPQDVNDERPIFDRWLYEVTVSEAAAPGLLLLTANASDADSGLNGQIRYHLEPLLEADKKPRYSVSSFNVDSQSGELRLAEELDFETQRTVRFWLVATDRGTPPLSERVPVHVTVTDASDNVPEFVRFPPDADNKNDGQPCLRSVTISDAAPTDAFVIRVPASDRDVNDSLRYSVLNTKDYAFFRIGPDGGAGGTVFWQ</sequence>
<feature type="domain" description="Cadherin" evidence="8">
    <location>
        <begin position="30"/>
        <end position="142"/>
    </location>
</feature>
<dbReference type="InterPro" id="IPR015919">
    <property type="entry name" value="Cadherin-like_sf"/>
</dbReference>
<dbReference type="InterPro" id="IPR002126">
    <property type="entry name" value="Cadherin-like_dom"/>
</dbReference>
<dbReference type="OrthoDB" id="6272940at2759"/>
<evidence type="ECO:0000313" key="10">
    <source>
        <dbReference type="Proteomes" id="UP000281553"/>
    </source>
</evidence>
<dbReference type="FunFam" id="2.60.40.60:FF:000020">
    <property type="entry name" value="Dachsous cadherin-related 1b"/>
    <property type="match status" value="1"/>
</dbReference>
<evidence type="ECO:0000256" key="7">
    <source>
        <dbReference type="PROSITE-ProRule" id="PRU00043"/>
    </source>
</evidence>
<dbReference type="SMART" id="SM00112">
    <property type="entry name" value="CA"/>
    <property type="match status" value="1"/>
</dbReference>
<dbReference type="PANTHER" id="PTHR24026">
    <property type="entry name" value="FAT ATYPICAL CADHERIN-RELATED"/>
    <property type="match status" value="1"/>
</dbReference>
<dbReference type="GO" id="GO:0005509">
    <property type="term" value="F:calcium ion binding"/>
    <property type="evidence" value="ECO:0007669"/>
    <property type="project" value="UniProtKB-UniRule"/>
</dbReference>
<gene>
    <name evidence="9" type="ORF">DILT_LOCUS12830</name>
</gene>
<keyword evidence="4 7" id="KW-0106">Calcium</keyword>
<organism evidence="9 10">
    <name type="scientific">Dibothriocephalus latus</name>
    <name type="common">Fish tapeworm</name>
    <name type="synonym">Diphyllobothrium latum</name>
    <dbReference type="NCBI Taxonomy" id="60516"/>
    <lineage>
        <taxon>Eukaryota</taxon>
        <taxon>Metazoa</taxon>
        <taxon>Spiralia</taxon>
        <taxon>Lophotrochozoa</taxon>
        <taxon>Platyhelminthes</taxon>
        <taxon>Cestoda</taxon>
        <taxon>Eucestoda</taxon>
        <taxon>Diphyllobothriidea</taxon>
        <taxon>Diphyllobothriidae</taxon>
        <taxon>Dibothriocephalus</taxon>
    </lineage>
</organism>
<feature type="non-terminal residue" evidence="9">
    <location>
        <position position="216"/>
    </location>
</feature>
<evidence type="ECO:0000256" key="5">
    <source>
        <dbReference type="ARBA" id="ARBA00022989"/>
    </source>
</evidence>
<dbReference type="Pfam" id="PF00028">
    <property type="entry name" value="Cadherin"/>
    <property type="match status" value="1"/>
</dbReference>